<accession>A0A060NYM2</accession>
<dbReference type="SUPFAM" id="SSF51556">
    <property type="entry name" value="Metallo-dependent hydrolases"/>
    <property type="match status" value="1"/>
</dbReference>
<dbReference type="RefSeq" id="WP_082027328.1">
    <property type="nucleotide sequence ID" value="NZ_AP014569.1"/>
</dbReference>
<keyword evidence="2" id="KW-0378">Hydrolase</keyword>
<feature type="compositionally biased region" description="Low complexity" evidence="4">
    <location>
        <begin position="304"/>
        <end position="313"/>
    </location>
</feature>
<dbReference type="Gene3D" id="3.20.20.140">
    <property type="entry name" value="Metal-dependent hydrolases"/>
    <property type="match status" value="1"/>
</dbReference>
<feature type="binding site" evidence="3">
    <location>
        <position position="6"/>
    </location>
    <ligand>
        <name>a divalent metal cation</name>
        <dbReference type="ChEBI" id="CHEBI:60240"/>
        <label>1</label>
    </ligand>
</feature>
<protein>
    <submittedName>
        <fullName evidence="5">Mg-dependent DNase</fullName>
    </submittedName>
</protein>
<feature type="binding site" evidence="3">
    <location>
        <position position="8"/>
    </location>
    <ligand>
        <name>a divalent metal cation</name>
        <dbReference type="ChEBI" id="CHEBI:60240"/>
        <label>1</label>
    </ligand>
</feature>
<evidence type="ECO:0000313" key="5">
    <source>
        <dbReference type="EMBL" id="BAO83989.1"/>
    </source>
</evidence>
<proteinExistence type="inferred from homology"/>
<comment type="similarity">
    <text evidence="1">Belongs to the metallo-dependent hydrolases superfamily. TatD-type hydrolase family.</text>
</comment>
<feature type="binding site" evidence="3">
    <location>
        <position position="136"/>
    </location>
    <ligand>
        <name>a divalent metal cation</name>
        <dbReference type="ChEBI" id="CHEBI:60240"/>
        <label>2</label>
    </ligand>
</feature>
<dbReference type="AlphaFoldDB" id="A0A060NYM2"/>
<keyword evidence="6" id="KW-1185">Reference proteome</keyword>
<dbReference type="InterPro" id="IPR032466">
    <property type="entry name" value="Metal_Hydrolase"/>
</dbReference>
<dbReference type="PANTHER" id="PTHR46124:SF3">
    <property type="entry name" value="HYDROLASE"/>
    <property type="match status" value="1"/>
</dbReference>
<dbReference type="PANTHER" id="PTHR46124">
    <property type="entry name" value="D-AMINOACYL-TRNA DEACYLASE"/>
    <property type="match status" value="1"/>
</dbReference>
<name>A0A060NYM2_9BURK</name>
<dbReference type="HOGENOM" id="CLU_031506_0_1_4"/>
<feature type="region of interest" description="Disordered" evidence="4">
    <location>
        <begin position="149"/>
        <end position="170"/>
    </location>
</feature>
<evidence type="ECO:0000256" key="3">
    <source>
        <dbReference type="PIRSR" id="PIRSR005902-1"/>
    </source>
</evidence>
<keyword evidence="3" id="KW-0479">Metal-binding</keyword>
<dbReference type="InterPro" id="IPR001130">
    <property type="entry name" value="TatD-like"/>
</dbReference>
<reference evidence="5 6" key="1">
    <citation type="journal article" date="2014" name="Nat. Commun.">
        <title>Physiological and genomic features of highly alkaliphilic hydrogen-utilizing Betaproteobacteria from a continental serpentinizing site.</title>
        <authorList>
            <person name="Suzuki S."/>
            <person name="Kuenen J.G."/>
            <person name="Schipper K."/>
            <person name="van der Velde S."/>
            <person name="Ishii S."/>
            <person name="Wu A."/>
            <person name="Sorokin D.Y."/>
            <person name="Tenney A."/>
            <person name="Meng X.Y."/>
            <person name="Morrill P.L."/>
            <person name="Kamagata Y."/>
            <person name="Muyzer G."/>
            <person name="Nealson K.H."/>
        </authorList>
    </citation>
    <scope>NUCLEOTIDE SEQUENCE [LARGE SCALE GENOMIC DNA]</scope>
    <source>
        <strain evidence="5 6">B1</strain>
    </source>
</reference>
<feature type="binding site" evidence="3">
    <location>
        <position position="234"/>
    </location>
    <ligand>
        <name>a divalent metal cation</name>
        <dbReference type="ChEBI" id="CHEBI:60240"/>
        <label>1</label>
    </ligand>
</feature>
<dbReference type="GO" id="GO:0046872">
    <property type="term" value="F:metal ion binding"/>
    <property type="evidence" value="ECO:0007669"/>
    <property type="project" value="UniProtKB-KW"/>
</dbReference>
<gene>
    <name evidence="5" type="ORF">SMCB_1761</name>
</gene>
<organism evidence="5 6">
    <name type="scientific">Serpentinimonas maccroryi</name>
    <dbReference type="NCBI Taxonomy" id="1458426"/>
    <lineage>
        <taxon>Bacteria</taxon>
        <taxon>Pseudomonadati</taxon>
        <taxon>Pseudomonadota</taxon>
        <taxon>Betaproteobacteria</taxon>
        <taxon>Burkholderiales</taxon>
        <taxon>Comamonadaceae</taxon>
        <taxon>Serpentinimonas</taxon>
    </lineage>
</organism>
<dbReference type="GO" id="GO:0016788">
    <property type="term" value="F:hydrolase activity, acting on ester bonds"/>
    <property type="evidence" value="ECO:0007669"/>
    <property type="project" value="InterPro"/>
</dbReference>
<dbReference type="CDD" id="cd01310">
    <property type="entry name" value="TatD_DNAse"/>
    <property type="match status" value="1"/>
</dbReference>
<evidence type="ECO:0000256" key="4">
    <source>
        <dbReference type="SAM" id="MobiDB-lite"/>
    </source>
</evidence>
<dbReference type="STRING" id="1458426.SMCB_1761"/>
<dbReference type="Pfam" id="PF01026">
    <property type="entry name" value="TatD_DNase"/>
    <property type="match status" value="1"/>
</dbReference>
<evidence type="ECO:0000256" key="2">
    <source>
        <dbReference type="ARBA" id="ARBA00022801"/>
    </source>
</evidence>
<evidence type="ECO:0000256" key="1">
    <source>
        <dbReference type="ARBA" id="ARBA00009275"/>
    </source>
</evidence>
<evidence type="ECO:0000313" key="6">
    <source>
        <dbReference type="Proteomes" id="UP000066014"/>
    </source>
</evidence>
<dbReference type="InterPro" id="IPR018228">
    <property type="entry name" value="DNase_TatD-rel_CS"/>
</dbReference>
<feature type="region of interest" description="Disordered" evidence="4">
    <location>
        <begin position="304"/>
        <end position="337"/>
    </location>
</feature>
<dbReference type="Proteomes" id="UP000066014">
    <property type="component" value="Chromosome"/>
</dbReference>
<feature type="binding site" evidence="3">
    <location>
        <position position="184"/>
    </location>
    <ligand>
        <name>a divalent metal cation</name>
        <dbReference type="ChEBI" id="CHEBI:60240"/>
        <label>2</label>
    </ligand>
</feature>
<sequence>MWIDSHCHLDAPDWTDEQRLALRQQARVAGVEVCVYPAVERANWARVRELAHTTGDAYALGIHPLYVMQADDADLEALALELQRCHADPQLVAVGEIGLDFFVPALCAPAARQRQWHFYTAQLELAQRFGLPVILHVRRSADELLRGLRQRDRGGPGAATAGPATRSATRLATSPVSARGGIAHAFSGSLQQAQAFIELGFALGFGGACTFEAARRLRRLASALPAEALVLETDAPDMPPQWLYTPAAARASGASQAPNTPTELPRIGATLAALRGLDCAALAAQTSASVRRVLPRLAVLRPNSGPAALASAPTPTPTPAMGQLPQSSTSAAPGVAP</sequence>
<dbReference type="EMBL" id="AP014569">
    <property type="protein sequence ID" value="BAO83989.1"/>
    <property type="molecule type" value="Genomic_DNA"/>
</dbReference>
<feature type="binding site" evidence="3">
    <location>
        <position position="96"/>
    </location>
    <ligand>
        <name>a divalent metal cation</name>
        <dbReference type="ChEBI" id="CHEBI:60240"/>
        <label>1</label>
    </ligand>
</feature>
<dbReference type="KEGG" id="cbab:SMCB_1761"/>
<dbReference type="PIRSF" id="PIRSF005902">
    <property type="entry name" value="DNase_TatD"/>
    <property type="match status" value="1"/>
</dbReference>
<dbReference type="PROSITE" id="PS01091">
    <property type="entry name" value="TATD_3"/>
    <property type="match status" value="1"/>
</dbReference>